<keyword evidence="1" id="KW-0378">Hydrolase</keyword>
<dbReference type="Pfam" id="PF00293">
    <property type="entry name" value="NUDIX"/>
    <property type="match status" value="1"/>
</dbReference>
<comment type="caution">
    <text evidence="3">The sequence shown here is derived from an EMBL/GenBank/DDBJ whole genome shotgun (WGS) entry which is preliminary data.</text>
</comment>
<proteinExistence type="predicted"/>
<dbReference type="InterPro" id="IPR020084">
    <property type="entry name" value="NUDIX_hydrolase_CS"/>
</dbReference>
<dbReference type="PROSITE" id="PS51462">
    <property type="entry name" value="NUDIX"/>
    <property type="match status" value="1"/>
</dbReference>
<name>A0A0G0TBJ9_9BACT</name>
<dbReference type="PANTHER" id="PTHR43736">
    <property type="entry name" value="ADP-RIBOSE PYROPHOSPHATASE"/>
    <property type="match status" value="1"/>
</dbReference>
<dbReference type="PANTHER" id="PTHR43736:SF1">
    <property type="entry name" value="DIHYDRONEOPTERIN TRIPHOSPHATE DIPHOSPHATASE"/>
    <property type="match status" value="1"/>
</dbReference>
<protein>
    <recommendedName>
        <fullName evidence="2">Nudix hydrolase domain-containing protein</fullName>
    </recommendedName>
</protein>
<dbReference type="CDD" id="cd02883">
    <property type="entry name" value="NUDIX_Hydrolase"/>
    <property type="match status" value="1"/>
</dbReference>
<dbReference type="EMBL" id="LBZM01000010">
    <property type="protein sequence ID" value="KKR72176.1"/>
    <property type="molecule type" value="Genomic_DNA"/>
</dbReference>
<dbReference type="SUPFAM" id="SSF55811">
    <property type="entry name" value="Nudix"/>
    <property type="match status" value="1"/>
</dbReference>
<feature type="domain" description="Nudix hydrolase" evidence="2">
    <location>
        <begin position="4"/>
        <end position="141"/>
    </location>
</feature>
<dbReference type="Gene3D" id="3.90.79.10">
    <property type="entry name" value="Nucleoside Triphosphate Pyrophosphohydrolase"/>
    <property type="match status" value="1"/>
</dbReference>
<gene>
    <name evidence="3" type="ORF">UU14_C0010G0010</name>
</gene>
<dbReference type="InterPro" id="IPR015797">
    <property type="entry name" value="NUDIX_hydrolase-like_dom_sf"/>
</dbReference>
<organism evidence="3 4">
    <name type="scientific">Candidatus Roizmanbacteria bacterium GW2011_GWB1_40_7</name>
    <dbReference type="NCBI Taxonomy" id="1618482"/>
    <lineage>
        <taxon>Bacteria</taxon>
        <taxon>Candidatus Roizmaniibacteriota</taxon>
    </lineage>
</organism>
<reference evidence="3 4" key="1">
    <citation type="journal article" date="2015" name="Nature">
        <title>rRNA introns, odd ribosomes, and small enigmatic genomes across a large radiation of phyla.</title>
        <authorList>
            <person name="Brown C.T."/>
            <person name="Hug L.A."/>
            <person name="Thomas B.C."/>
            <person name="Sharon I."/>
            <person name="Castelle C.J."/>
            <person name="Singh A."/>
            <person name="Wilkins M.J."/>
            <person name="Williams K.H."/>
            <person name="Banfield J.F."/>
        </authorList>
    </citation>
    <scope>NUCLEOTIDE SEQUENCE [LARGE SCALE GENOMIC DNA]</scope>
</reference>
<dbReference type="AlphaFoldDB" id="A0A0G0TBJ9"/>
<accession>A0A0G0TBJ9</accession>
<evidence type="ECO:0000313" key="3">
    <source>
        <dbReference type="EMBL" id="KKR72176.1"/>
    </source>
</evidence>
<evidence type="ECO:0000259" key="2">
    <source>
        <dbReference type="PROSITE" id="PS51462"/>
    </source>
</evidence>
<dbReference type="Proteomes" id="UP000034664">
    <property type="component" value="Unassembled WGS sequence"/>
</dbReference>
<dbReference type="InterPro" id="IPR000086">
    <property type="entry name" value="NUDIX_hydrolase_dom"/>
</dbReference>
<evidence type="ECO:0000256" key="1">
    <source>
        <dbReference type="ARBA" id="ARBA00022801"/>
    </source>
</evidence>
<dbReference type="PROSITE" id="PS00893">
    <property type="entry name" value="NUDIX_BOX"/>
    <property type="match status" value="1"/>
</dbReference>
<sequence length="150" mass="17719">MNKQQAITATAFIYRKNNSSVELFAPKRASSKKFLPDKFELPGGHIEFGEDIEEGLLREVREEFHISIKIERPFYAFTYINTATGTHSVEVVYFATIQPEEQKIKLNLQDHSEYRWVLREEALKLWDEEDKEREAVVRGFQNLNYLEKFN</sequence>
<dbReference type="GO" id="GO:0016787">
    <property type="term" value="F:hydrolase activity"/>
    <property type="evidence" value="ECO:0007669"/>
    <property type="project" value="UniProtKB-KW"/>
</dbReference>
<evidence type="ECO:0000313" key="4">
    <source>
        <dbReference type="Proteomes" id="UP000034664"/>
    </source>
</evidence>